<accession>A0ABN0REJ8</accession>
<name>A0ABN0REJ8_9LIST</name>
<reference evidence="2 3" key="1">
    <citation type="journal article" date="2014" name="Int. J. Syst. Evol. Microbiol.">
        <title>Listeria floridensis sp. nov., Listeria aquatica sp. nov., Listeria cornellensis sp. nov., Listeria riparia sp. nov. and Listeria grandensis sp. nov., from agricultural and natural environments.</title>
        <authorList>
            <person name="den Bakker H.C."/>
            <person name="Warchocki S."/>
            <person name="Wright E.M."/>
            <person name="Allred A.F."/>
            <person name="Ahlstrom C."/>
            <person name="Manuel C.S."/>
            <person name="Stasiewicz M.J."/>
            <person name="Burrell A."/>
            <person name="Roof S."/>
            <person name="Strawn L."/>
            <person name="Fortes E.D."/>
            <person name="Nightingale K.K."/>
            <person name="Kephart D."/>
            <person name="Wiedmann M."/>
        </authorList>
    </citation>
    <scope>NUCLEOTIDE SEQUENCE [LARGE SCALE GENOMIC DNA]</scope>
    <source>
        <strain evidence="2 3">FSL S10-1187</strain>
    </source>
</reference>
<evidence type="ECO:0000313" key="3">
    <source>
        <dbReference type="Proteomes" id="UP000019249"/>
    </source>
</evidence>
<evidence type="ECO:0000256" key="1">
    <source>
        <dbReference type="SAM" id="Coils"/>
    </source>
</evidence>
<comment type="caution">
    <text evidence="2">The sequence shown here is derived from an EMBL/GenBank/DDBJ whole genome shotgun (WGS) entry which is preliminary data.</text>
</comment>
<organism evidence="2 3">
    <name type="scientific">Listeria floridensis FSL S10-1187</name>
    <dbReference type="NCBI Taxonomy" id="1265817"/>
    <lineage>
        <taxon>Bacteria</taxon>
        <taxon>Bacillati</taxon>
        <taxon>Bacillota</taxon>
        <taxon>Bacilli</taxon>
        <taxon>Bacillales</taxon>
        <taxon>Listeriaceae</taxon>
        <taxon>Listeria</taxon>
    </lineage>
</organism>
<protein>
    <submittedName>
        <fullName evidence="2">Uncharacterized protein</fullName>
    </submittedName>
</protein>
<keyword evidence="3" id="KW-1185">Reference proteome</keyword>
<sequence length="161" mass="18392">MIGKQFIMDSNPRVKFGTAPLAGHMTDTFAGMFNADGSAQLKVNPEAIIKRARKIDTIVAIMQDIQKRMEDLEDEVNQESRALRNNLNADTAEGARFSELTIWDVDEILTERAKKYHNGVYTFHDPEKFQAFYQSNESNIKQLKAFQTELMHAAKKNPRAR</sequence>
<dbReference type="Proteomes" id="UP000019249">
    <property type="component" value="Unassembled WGS sequence"/>
</dbReference>
<feature type="coiled-coil region" evidence="1">
    <location>
        <begin position="55"/>
        <end position="89"/>
    </location>
</feature>
<dbReference type="EMBL" id="AODF01000019">
    <property type="protein sequence ID" value="EUJ31281.1"/>
    <property type="molecule type" value="Genomic_DNA"/>
</dbReference>
<evidence type="ECO:0000313" key="2">
    <source>
        <dbReference type="EMBL" id="EUJ31281.1"/>
    </source>
</evidence>
<proteinExistence type="predicted"/>
<keyword evidence="1" id="KW-0175">Coiled coil</keyword>
<gene>
    <name evidence="2" type="ORF">MFLO_09542</name>
</gene>